<geneLocation type="plasmid" evidence="2">
    <name>pC2C203U28</name>
</geneLocation>
<protein>
    <submittedName>
        <fullName evidence="2">Uncharacterized protein</fullName>
    </submittedName>
</protein>
<feature type="transmembrane region" description="Helical" evidence="1">
    <location>
        <begin position="6"/>
        <end position="24"/>
    </location>
</feature>
<dbReference type="EMBL" id="AP010934">
    <property type="protein sequence ID" value="BAH29536.1"/>
    <property type="molecule type" value="Genomic_DNA"/>
</dbReference>
<evidence type="ECO:0000313" key="2">
    <source>
        <dbReference type="EMBL" id="BAH29536.1"/>
    </source>
</evidence>
<dbReference type="AlphaFoldDB" id="C4IXI6"/>
<keyword evidence="1" id="KW-0472">Membrane</keyword>
<accession>C4IXI6</accession>
<reference evidence="2" key="1">
    <citation type="journal article" date="2009" name="J. Bacteriol.">
        <title>Molecular analysis of an extrachromosomal element containing the C2 toxin gene discovered in Clostridium botulinum type C.</title>
        <authorList>
            <person name="Sakaguchi Y."/>
            <person name="Hayashi T."/>
            <person name="Yamamoto Y."/>
            <person name="Nakayama K."/>
            <person name="Zhang K."/>
            <person name="Ma S."/>
            <person name="Arimitsu H."/>
            <person name="Oguma K."/>
        </authorList>
    </citation>
    <scope>NUCLEOTIDE SEQUENCE</scope>
    <source>
        <plasmid evidence="2">pC2C203U28</plasmid>
    </source>
</reference>
<keyword evidence="1" id="KW-0812">Transmembrane</keyword>
<sequence length="55" mass="6574">MILYIYRIISYFCILSHIFHIFFLRCNSFFISAKTIPHLGHTHSLSSKFFTSLFL</sequence>
<name>C4IXI6_CLOBO</name>
<organism evidence="2">
    <name type="scientific">Clostridium botulinum</name>
    <dbReference type="NCBI Taxonomy" id="1491"/>
    <lineage>
        <taxon>Bacteria</taxon>
        <taxon>Bacillati</taxon>
        <taxon>Bacillota</taxon>
        <taxon>Clostridia</taxon>
        <taxon>Eubacteriales</taxon>
        <taxon>Clostridiaceae</taxon>
        <taxon>Clostridium</taxon>
    </lineage>
</organism>
<evidence type="ECO:0000256" key="1">
    <source>
        <dbReference type="SAM" id="Phobius"/>
    </source>
</evidence>
<proteinExistence type="predicted"/>
<keyword evidence="2" id="KW-0614">Plasmid</keyword>
<keyword evidence="1" id="KW-1133">Transmembrane helix</keyword>